<dbReference type="AlphaFoldDB" id="A0A397J7L7"/>
<reference evidence="2 3" key="1">
    <citation type="submission" date="2018-08" db="EMBL/GenBank/DDBJ databases">
        <title>Genome and evolution of the arbuscular mycorrhizal fungus Diversispora epigaea (formerly Glomus versiforme) and its bacterial endosymbionts.</title>
        <authorList>
            <person name="Sun X."/>
            <person name="Fei Z."/>
            <person name="Harrison M."/>
        </authorList>
    </citation>
    <scope>NUCLEOTIDE SEQUENCE [LARGE SCALE GENOMIC DNA]</scope>
    <source>
        <strain evidence="2 3">IT104</strain>
    </source>
</reference>
<accession>A0A397J7L7</accession>
<dbReference type="OrthoDB" id="10421432at2759"/>
<evidence type="ECO:0000313" key="3">
    <source>
        <dbReference type="Proteomes" id="UP000266861"/>
    </source>
</evidence>
<gene>
    <name evidence="2" type="ORF">Glove_130g130</name>
</gene>
<protein>
    <recommendedName>
        <fullName evidence="4">HMG box domain-containing protein</fullName>
    </recommendedName>
</protein>
<evidence type="ECO:0000313" key="2">
    <source>
        <dbReference type="EMBL" id="RHZ80993.1"/>
    </source>
</evidence>
<keyword evidence="3" id="KW-1185">Reference proteome</keyword>
<feature type="region of interest" description="Disordered" evidence="1">
    <location>
        <begin position="92"/>
        <end position="113"/>
    </location>
</feature>
<organism evidence="2 3">
    <name type="scientific">Diversispora epigaea</name>
    <dbReference type="NCBI Taxonomy" id="1348612"/>
    <lineage>
        <taxon>Eukaryota</taxon>
        <taxon>Fungi</taxon>
        <taxon>Fungi incertae sedis</taxon>
        <taxon>Mucoromycota</taxon>
        <taxon>Glomeromycotina</taxon>
        <taxon>Glomeromycetes</taxon>
        <taxon>Diversisporales</taxon>
        <taxon>Diversisporaceae</taxon>
        <taxon>Diversispora</taxon>
    </lineage>
</organism>
<comment type="caution">
    <text evidence="2">The sequence shown here is derived from an EMBL/GenBank/DDBJ whole genome shotgun (WGS) entry which is preliminary data.</text>
</comment>
<proteinExistence type="predicted"/>
<sequence length="113" mass="13677">MEMSVDIDNLPLSAQSLYEYMRRRNFYINGKNVLFLELEFLERLKNTQKSLKVTCNNLWESATSEQRRSLDKIANRYNYICRQRQKRRYRRNINVNDYPNHDSFDLINGSSFP</sequence>
<name>A0A397J7L7_9GLOM</name>
<evidence type="ECO:0008006" key="4">
    <source>
        <dbReference type="Google" id="ProtNLM"/>
    </source>
</evidence>
<dbReference type="Proteomes" id="UP000266861">
    <property type="component" value="Unassembled WGS sequence"/>
</dbReference>
<evidence type="ECO:0000256" key="1">
    <source>
        <dbReference type="SAM" id="MobiDB-lite"/>
    </source>
</evidence>
<dbReference type="EMBL" id="PQFF01000121">
    <property type="protein sequence ID" value="RHZ80993.1"/>
    <property type="molecule type" value="Genomic_DNA"/>
</dbReference>